<keyword evidence="3" id="KW-1185">Reference proteome</keyword>
<protein>
    <submittedName>
        <fullName evidence="2">Uncharacterized protein</fullName>
    </submittedName>
</protein>
<feature type="transmembrane region" description="Helical" evidence="1">
    <location>
        <begin position="154"/>
        <end position="181"/>
    </location>
</feature>
<accession>A0A318S2H1</accession>
<evidence type="ECO:0000313" key="3">
    <source>
        <dbReference type="Proteomes" id="UP000247591"/>
    </source>
</evidence>
<reference evidence="2 3" key="1">
    <citation type="submission" date="2018-06" db="EMBL/GenBank/DDBJ databases">
        <title>Genomic Encyclopedia of Type Strains, Phase IV (KMG-IV): sequencing the most valuable type-strain genomes for metagenomic binning, comparative biology and taxonomic classification.</title>
        <authorList>
            <person name="Goeker M."/>
        </authorList>
    </citation>
    <scope>NUCLEOTIDE SEQUENCE [LARGE SCALE GENOMIC DNA]</scope>
    <source>
        <strain evidence="2 3">DSM 45521</strain>
    </source>
</reference>
<dbReference type="Proteomes" id="UP000247591">
    <property type="component" value="Unassembled WGS sequence"/>
</dbReference>
<organism evidence="2 3">
    <name type="scientific">Williamsia limnetica</name>
    <dbReference type="NCBI Taxonomy" id="882452"/>
    <lineage>
        <taxon>Bacteria</taxon>
        <taxon>Bacillati</taxon>
        <taxon>Actinomycetota</taxon>
        <taxon>Actinomycetes</taxon>
        <taxon>Mycobacteriales</taxon>
        <taxon>Nocardiaceae</taxon>
        <taxon>Williamsia</taxon>
    </lineage>
</organism>
<sequence length="216" mass="23967">MNHPNSAIPESAKPGWWRGYEGWQAKSHEKFLRRWGSRFPRLRNRASARRLVVALIITWVLVLAASIAAFFTMWFGLPFIVLIVGVFLPVLYVLRAITLNVSDAPAAALDEIQLSTRNAARSLAYTALWVGMFVPYLLLIVISNGADDSVSGQVVYGAGMLLIVLVIGATCLPTCLLAWWLNDPDPEDYVVYDQPEYTHAPPHETRNATNTGGLDQ</sequence>
<dbReference type="EMBL" id="QJSP01000006">
    <property type="protein sequence ID" value="PYE17588.1"/>
    <property type="molecule type" value="Genomic_DNA"/>
</dbReference>
<feature type="transmembrane region" description="Helical" evidence="1">
    <location>
        <begin position="77"/>
        <end position="94"/>
    </location>
</feature>
<dbReference type="RefSeq" id="WP_211325024.1">
    <property type="nucleotide sequence ID" value="NZ_QJSP01000006.1"/>
</dbReference>
<keyword evidence="1" id="KW-1133">Transmembrane helix</keyword>
<evidence type="ECO:0000313" key="2">
    <source>
        <dbReference type="EMBL" id="PYE17588.1"/>
    </source>
</evidence>
<gene>
    <name evidence="2" type="ORF">DFR67_106292</name>
</gene>
<name>A0A318S2H1_WILLI</name>
<proteinExistence type="predicted"/>
<feature type="transmembrane region" description="Helical" evidence="1">
    <location>
        <begin position="51"/>
        <end position="71"/>
    </location>
</feature>
<keyword evidence="1" id="KW-0472">Membrane</keyword>
<evidence type="ECO:0000256" key="1">
    <source>
        <dbReference type="SAM" id="Phobius"/>
    </source>
</evidence>
<feature type="transmembrane region" description="Helical" evidence="1">
    <location>
        <begin position="123"/>
        <end position="142"/>
    </location>
</feature>
<keyword evidence="1" id="KW-0812">Transmembrane</keyword>
<comment type="caution">
    <text evidence="2">The sequence shown here is derived from an EMBL/GenBank/DDBJ whole genome shotgun (WGS) entry which is preliminary data.</text>
</comment>
<dbReference type="AlphaFoldDB" id="A0A318S2H1"/>